<sequence length="661" mass="74539">MAKRTLDAFFGSAQSKETTLTNNEEDETPAKKTTTYSFREEWLKEFTWLRYDKINKTMNCYYCHKFGPTYAGNTKFAADCGTAQFKHDTLSKHNNSLKHKQCRDLHISRSQSPLQAAFRRQEQITHSAEEAEMIVKFNTAYFIAKNELPFTKFKGHLELLKKNGVTVNPTYSNDTACAQFIGVIAESLKLKTQKKIIDACYLSFMIDGDTDISTKECEIIYCRLLVNGKPANILIGHVEVQHAHAKGVFDATKEAFQRLGLGSAREWLAKTVAMGADGAAVNLGHKGGVISLLQEEAGGHIIPFHCMPHRLELAMLSVHRKIPLVDQVYSLLNLVWKTYHYSSKSMRELRALGKELGVRVNVPGGVSGTRWLPHVTRALCTLLGQKSQDNQKPGQFTAVYFHMEHLSVTSKNADIAGRALKGIIMKGEAAGLEEYGPLTNNTPKLYQAINATVSSTVQHLKERFSSLLVEEPTTATTKAVRAFRVFTHDSWPEQRSQLIEYGAEELDFLLDHFSAVLARNGCDFNSAREEFQLMKMMISTNFKDKSYLSLWETMLTKEPFCSDYKNILHLVQIMLVLPISSAVCERGFSAQKRIKSDIRGSLHVDTVEDLIRISMEGPCMLDFDAKEAHQLWLSQSKRSRRPNYKGWPSCEVPIVPLGDEM</sequence>
<accession>A0AAW0MK89</accession>
<evidence type="ECO:0000313" key="3">
    <source>
        <dbReference type="EMBL" id="KAK7877196.1"/>
    </source>
</evidence>
<name>A0AAW0MK89_9GOBI</name>
<protein>
    <recommendedName>
        <fullName evidence="5">Zinc finger protein 862-like</fullName>
    </recommendedName>
</protein>
<evidence type="ECO:0008006" key="5">
    <source>
        <dbReference type="Google" id="ProtNLM"/>
    </source>
</evidence>
<evidence type="ECO:0000259" key="1">
    <source>
        <dbReference type="Pfam" id="PF05699"/>
    </source>
</evidence>
<dbReference type="SUPFAM" id="SSF53098">
    <property type="entry name" value="Ribonuclease H-like"/>
    <property type="match status" value="1"/>
</dbReference>
<dbReference type="InterPro" id="IPR057456">
    <property type="entry name" value="Znf_C17orf113"/>
</dbReference>
<dbReference type="PANTHER" id="PTHR46880:SF5">
    <property type="entry name" value="DUF4371 DOMAIN-CONTAINING PROTEIN"/>
    <property type="match status" value="1"/>
</dbReference>
<comment type="caution">
    <text evidence="3">The sequence shown here is derived from an EMBL/GenBank/DDBJ whole genome shotgun (WGS) entry which is preliminary data.</text>
</comment>
<dbReference type="GO" id="GO:0046983">
    <property type="term" value="F:protein dimerization activity"/>
    <property type="evidence" value="ECO:0007669"/>
    <property type="project" value="InterPro"/>
</dbReference>
<evidence type="ECO:0000313" key="4">
    <source>
        <dbReference type="Proteomes" id="UP001460270"/>
    </source>
</evidence>
<dbReference type="Pfam" id="PF25431">
    <property type="entry name" value="zf-C17orf113"/>
    <property type="match status" value="1"/>
</dbReference>
<dbReference type="PANTHER" id="PTHR46880">
    <property type="entry name" value="RAS-ASSOCIATING DOMAIN-CONTAINING PROTEIN"/>
    <property type="match status" value="1"/>
</dbReference>
<feature type="domain" description="HAT C-terminal dimerisation" evidence="1">
    <location>
        <begin position="547"/>
        <end position="611"/>
    </location>
</feature>
<proteinExistence type="predicted"/>
<dbReference type="Pfam" id="PF05699">
    <property type="entry name" value="Dimer_Tnp_hAT"/>
    <property type="match status" value="1"/>
</dbReference>
<evidence type="ECO:0000259" key="2">
    <source>
        <dbReference type="Pfam" id="PF25431"/>
    </source>
</evidence>
<feature type="domain" description="C17orf113 probable zinc finger" evidence="2">
    <location>
        <begin position="46"/>
        <end position="109"/>
    </location>
</feature>
<keyword evidence="4" id="KW-1185">Reference proteome</keyword>
<gene>
    <name evidence="3" type="ORF">WMY93_032098</name>
</gene>
<dbReference type="InterPro" id="IPR008906">
    <property type="entry name" value="HATC_C_dom"/>
</dbReference>
<dbReference type="AlphaFoldDB" id="A0AAW0MK89"/>
<dbReference type="InterPro" id="IPR012337">
    <property type="entry name" value="RNaseH-like_sf"/>
</dbReference>
<reference evidence="4" key="1">
    <citation type="submission" date="2024-04" db="EMBL/GenBank/DDBJ databases">
        <title>Salinicola lusitanus LLJ914,a marine bacterium isolated from the Okinawa Trough.</title>
        <authorList>
            <person name="Li J."/>
        </authorList>
    </citation>
    <scope>NUCLEOTIDE SEQUENCE [LARGE SCALE GENOMIC DNA]</scope>
</reference>
<dbReference type="Proteomes" id="UP001460270">
    <property type="component" value="Unassembled WGS sequence"/>
</dbReference>
<organism evidence="3 4">
    <name type="scientific">Mugilogobius chulae</name>
    <name type="common">yellowstripe goby</name>
    <dbReference type="NCBI Taxonomy" id="88201"/>
    <lineage>
        <taxon>Eukaryota</taxon>
        <taxon>Metazoa</taxon>
        <taxon>Chordata</taxon>
        <taxon>Craniata</taxon>
        <taxon>Vertebrata</taxon>
        <taxon>Euteleostomi</taxon>
        <taxon>Actinopterygii</taxon>
        <taxon>Neopterygii</taxon>
        <taxon>Teleostei</taxon>
        <taxon>Neoteleostei</taxon>
        <taxon>Acanthomorphata</taxon>
        <taxon>Gobiaria</taxon>
        <taxon>Gobiiformes</taxon>
        <taxon>Gobioidei</taxon>
        <taxon>Gobiidae</taxon>
        <taxon>Gobionellinae</taxon>
        <taxon>Mugilogobius</taxon>
    </lineage>
</organism>
<dbReference type="EMBL" id="JBBPFD010000714">
    <property type="protein sequence ID" value="KAK7877196.1"/>
    <property type="molecule type" value="Genomic_DNA"/>
</dbReference>